<sequence length="50" mass="5727">MGIFTSKRTDKVNIVLVHGFWADGSGWTKVIPTFRHKVILWPPGNFRTTL</sequence>
<keyword evidence="2" id="KW-1185">Reference proteome</keyword>
<evidence type="ECO:0000313" key="1">
    <source>
        <dbReference type="EMBL" id="GLV53261.1"/>
    </source>
</evidence>
<dbReference type="Proteomes" id="UP001344906">
    <property type="component" value="Unassembled WGS sequence"/>
</dbReference>
<protein>
    <recommendedName>
        <fullName evidence="3">AB hydrolase-1 domain-containing protein</fullName>
    </recommendedName>
</protein>
<gene>
    <name evidence="1" type="ORF">KDH_01160</name>
</gene>
<comment type="caution">
    <text evidence="1">The sequence shown here is derived from an EMBL/GenBank/DDBJ whole genome shotgun (WGS) entry which is preliminary data.</text>
</comment>
<accession>A0ABQ6FLD9</accession>
<evidence type="ECO:0008006" key="3">
    <source>
        <dbReference type="Google" id="ProtNLM"/>
    </source>
</evidence>
<name>A0ABQ6FLD9_9CHLR</name>
<dbReference type="EMBL" id="BSRI01000001">
    <property type="protein sequence ID" value="GLV53261.1"/>
    <property type="molecule type" value="Genomic_DNA"/>
</dbReference>
<organism evidence="1 2">
    <name type="scientific">Dictyobacter halimunensis</name>
    <dbReference type="NCBI Taxonomy" id="3026934"/>
    <lineage>
        <taxon>Bacteria</taxon>
        <taxon>Bacillati</taxon>
        <taxon>Chloroflexota</taxon>
        <taxon>Ktedonobacteria</taxon>
        <taxon>Ktedonobacterales</taxon>
        <taxon>Dictyobacteraceae</taxon>
        <taxon>Dictyobacter</taxon>
    </lineage>
</organism>
<evidence type="ECO:0000313" key="2">
    <source>
        <dbReference type="Proteomes" id="UP001344906"/>
    </source>
</evidence>
<proteinExistence type="predicted"/>
<reference evidence="1 2" key="1">
    <citation type="submission" date="2023-02" db="EMBL/GenBank/DDBJ databases">
        <title>Dictyobacter halimunensis sp. nov., a new member of the class Ktedonobacteria from forest soil in a geothermal area.</title>
        <authorList>
            <person name="Rachmania M.K."/>
            <person name="Ningsih F."/>
            <person name="Sakai Y."/>
            <person name="Yabe S."/>
            <person name="Yokota A."/>
            <person name="Sjamsuridzal W."/>
        </authorList>
    </citation>
    <scope>NUCLEOTIDE SEQUENCE [LARGE SCALE GENOMIC DNA]</scope>
    <source>
        <strain evidence="1 2">S3.2.2.5</strain>
    </source>
</reference>